<keyword evidence="2" id="KW-1185">Reference proteome</keyword>
<dbReference type="PANTHER" id="PTHR38926">
    <property type="entry name" value="F-BOX DOMAIN CONTAINING PROTEIN, EXPRESSED"/>
    <property type="match status" value="1"/>
</dbReference>
<dbReference type="SUPFAM" id="SSF52047">
    <property type="entry name" value="RNI-like"/>
    <property type="match status" value="1"/>
</dbReference>
<dbReference type="eggNOG" id="KOG1947">
    <property type="taxonomic scope" value="Eukaryota"/>
</dbReference>
<evidence type="ECO:0008006" key="3">
    <source>
        <dbReference type="Google" id="ProtNLM"/>
    </source>
</evidence>
<dbReference type="Gene3D" id="1.20.1280.50">
    <property type="match status" value="1"/>
</dbReference>
<evidence type="ECO:0000313" key="1">
    <source>
        <dbReference type="EMBL" id="ESQ49807.1"/>
    </source>
</evidence>
<dbReference type="KEGG" id="eus:EUTSA_v10022247mg"/>
<dbReference type="InterPro" id="IPR036047">
    <property type="entry name" value="F-box-like_dom_sf"/>
</dbReference>
<dbReference type="STRING" id="72664.V4M4D5"/>
<accession>V4M4D5</accession>
<proteinExistence type="predicted"/>
<dbReference type="Gene3D" id="3.80.10.10">
    <property type="entry name" value="Ribonuclease Inhibitor"/>
    <property type="match status" value="1"/>
</dbReference>
<protein>
    <recommendedName>
        <fullName evidence="3">F-box domain-containing protein</fullName>
    </recommendedName>
</protein>
<gene>
    <name evidence="1" type="ORF">EUTSA_v10022247mg</name>
</gene>
<evidence type="ECO:0000313" key="2">
    <source>
        <dbReference type="Proteomes" id="UP000030689"/>
    </source>
</evidence>
<dbReference type="OrthoDB" id="1929062at2759"/>
<dbReference type="PANTHER" id="PTHR38926:SF42">
    <property type="entry name" value="F-BOX DOMAIN-CONTAINING PROTEIN"/>
    <property type="match status" value="1"/>
</dbReference>
<dbReference type="EMBL" id="KI517408">
    <property type="protein sequence ID" value="ESQ49807.1"/>
    <property type="molecule type" value="Genomic_DNA"/>
</dbReference>
<dbReference type="OMA" id="FFNVYCN"/>
<dbReference type="AlphaFoldDB" id="V4M4D5"/>
<dbReference type="InterPro" id="IPR032675">
    <property type="entry name" value="LRR_dom_sf"/>
</dbReference>
<dbReference type="SUPFAM" id="SSF81383">
    <property type="entry name" value="F-box domain"/>
    <property type="match status" value="1"/>
</dbReference>
<dbReference type="Proteomes" id="UP000030689">
    <property type="component" value="Unassembled WGS sequence"/>
</dbReference>
<sequence length="319" mass="37008">MKLMESQEGSGNVPRWENMDKDILSNIFKKLDVVDVVMGTSRVCITWFLASHNKTIWSTIKLNDLDSIVLDDPYWPQMQDNDDKEKHRYHLRKILIEINKFSRTVPTNFFFNVYCNNILEEDLAIISNGMPNIRKLALPIWKRLDLNSIELAFSKLKNLQTLTISPYPWRDDALSPELRAIGDSCRNLTTIKFHCLLDKILANIIICNFPSVQRISFRCSYVCIEATMSLIIGHPNLKIFNLSHCIFMEKPHQYNDAYYILGMRPEEEIVQIGTQKLDRILVCSSSDHCTIFQDVWKYIQNRMDPPLKASLRSGGTVET</sequence>
<reference evidence="1 2" key="1">
    <citation type="journal article" date="2013" name="Front. Plant Sci.">
        <title>The Reference Genome of the Halophytic Plant Eutrema salsugineum.</title>
        <authorList>
            <person name="Yang R."/>
            <person name="Jarvis D.E."/>
            <person name="Chen H."/>
            <person name="Beilstein M.A."/>
            <person name="Grimwood J."/>
            <person name="Jenkins J."/>
            <person name="Shu S."/>
            <person name="Prochnik S."/>
            <person name="Xin M."/>
            <person name="Ma C."/>
            <person name="Schmutz J."/>
            <person name="Wing R.A."/>
            <person name="Mitchell-Olds T."/>
            <person name="Schumaker K.S."/>
            <person name="Wang X."/>
        </authorList>
    </citation>
    <scope>NUCLEOTIDE SEQUENCE [LARGE SCALE GENOMIC DNA]</scope>
</reference>
<dbReference type="Gramene" id="ESQ49807">
    <property type="protein sequence ID" value="ESQ49807"/>
    <property type="gene ID" value="EUTSA_v10022247mg"/>
</dbReference>
<organism evidence="1 2">
    <name type="scientific">Eutrema salsugineum</name>
    <name type="common">Saltwater cress</name>
    <name type="synonym">Sisymbrium salsugineum</name>
    <dbReference type="NCBI Taxonomy" id="72664"/>
    <lineage>
        <taxon>Eukaryota</taxon>
        <taxon>Viridiplantae</taxon>
        <taxon>Streptophyta</taxon>
        <taxon>Embryophyta</taxon>
        <taxon>Tracheophyta</taxon>
        <taxon>Spermatophyta</taxon>
        <taxon>Magnoliopsida</taxon>
        <taxon>eudicotyledons</taxon>
        <taxon>Gunneridae</taxon>
        <taxon>Pentapetalae</taxon>
        <taxon>rosids</taxon>
        <taxon>malvids</taxon>
        <taxon>Brassicales</taxon>
        <taxon>Brassicaceae</taxon>
        <taxon>Eutremeae</taxon>
        <taxon>Eutrema</taxon>
    </lineage>
</organism>
<name>V4M4D5_EUTSA</name>